<evidence type="ECO:0000313" key="2">
    <source>
        <dbReference type="EMBL" id="SFS97575.1"/>
    </source>
</evidence>
<reference evidence="3" key="1">
    <citation type="submission" date="2016-10" db="EMBL/GenBank/DDBJ databases">
        <authorList>
            <person name="Varghese N."/>
            <person name="Submissions S."/>
        </authorList>
    </citation>
    <scope>NUCLEOTIDE SEQUENCE [LARGE SCALE GENOMIC DNA]</scope>
    <source>
        <strain evidence="3">DSM 22427</strain>
    </source>
</reference>
<dbReference type="Proteomes" id="UP000199199">
    <property type="component" value="Unassembled WGS sequence"/>
</dbReference>
<name>A0A1I6U820_9EURY</name>
<dbReference type="PANTHER" id="PTHR37318">
    <property type="entry name" value="BSL7504 PROTEIN"/>
    <property type="match status" value="1"/>
</dbReference>
<dbReference type="InterPro" id="IPR027395">
    <property type="entry name" value="WH_DNA-bd_dom"/>
</dbReference>
<dbReference type="EMBL" id="FOZS01000004">
    <property type="protein sequence ID" value="SFS97575.1"/>
    <property type="molecule type" value="Genomic_DNA"/>
</dbReference>
<dbReference type="InterPro" id="IPR036388">
    <property type="entry name" value="WH-like_DNA-bd_sf"/>
</dbReference>
<proteinExistence type="predicted"/>
<accession>A0A1I6U820</accession>
<dbReference type="RefSeq" id="WP_092906692.1">
    <property type="nucleotide sequence ID" value="NZ_FOZS01000004.1"/>
</dbReference>
<dbReference type="Gene3D" id="1.10.10.10">
    <property type="entry name" value="Winged helix-like DNA-binding domain superfamily/Winged helix DNA-binding domain"/>
    <property type="match status" value="1"/>
</dbReference>
<evidence type="ECO:0000259" key="1">
    <source>
        <dbReference type="Pfam" id="PF13601"/>
    </source>
</evidence>
<dbReference type="OrthoDB" id="65295at2157"/>
<feature type="domain" description="Winged helix DNA-binding" evidence="1">
    <location>
        <begin position="15"/>
        <end position="93"/>
    </location>
</feature>
<dbReference type="CDD" id="cd00090">
    <property type="entry name" value="HTH_ARSR"/>
    <property type="match status" value="1"/>
</dbReference>
<dbReference type="SUPFAM" id="SSF46785">
    <property type="entry name" value="Winged helix' DNA-binding domain"/>
    <property type="match status" value="1"/>
</dbReference>
<keyword evidence="3" id="KW-1185">Reference proteome</keyword>
<dbReference type="GO" id="GO:0003677">
    <property type="term" value="F:DNA binding"/>
    <property type="evidence" value="ECO:0007669"/>
    <property type="project" value="UniProtKB-KW"/>
</dbReference>
<dbReference type="AlphaFoldDB" id="A0A1I6U820"/>
<evidence type="ECO:0000313" key="3">
    <source>
        <dbReference type="Proteomes" id="UP000199199"/>
    </source>
</evidence>
<dbReference type="Pfam" id="PF13601">
    <property type="entry name" value="HTH_34"/>
    <property type="match status" value="1"/>
</dbReference>
<dbReference type="InterPro" id="IPR011991">
    <property type="entry name" value="ArsR-like_HTH"/>
</dbReference>
<sequence>MDLPPDLTLIHQPTRLQIMGLLYRNRDVSYTRIRDLLDLTDGNLASHAESLEDAGYIETRQAWTQSGFETRYRITQSGVSTFQTYLQELRQFLDEVESE</sequence>
<protein>
    <submittedName>
        <fullName evidence="2">Winged helix DNA-binding domain-containing protein</fullName>
    </submittedName>
</protein>
<gene>
    <name evidence="2" type="ORF">SAMN04488556_3625</name>
</gene>
<organism evidence="2 3">
    <name type="scientific">Halostagnicola kamekurae</name>
    <dbReference type="NCBI Taxonomy" id="619731"/>
    <lineage>
        <taxon>Archaea</taxon>
        <taxon>Methanobacteriati</taxon>
        <taxon>Methanobacteriota</taxon>
        <taxon>Stenosarchaea group</taxon>
        <taxon>Halobacteria</taxon>
        <taxon>Halobacteriales</taxon>
        <taxon>Natrialbaceae</taxon>
        <taxon>Halostagnicola</taxon>
    </lineage>
</organism>
<dbReference type="PANTHER" id="PTHR37318:SF1">
    <property type="entry name" value="BSL7504 PROTEIN"/>
    <property type="match status" value="1"/>
</dbReference>
<dbReference type="InterPro" id="IPR036390">
    <property type="entry name" value="WH_DNA-bd_sf"/>
</dbReference>
<keyword evidence="2" id="KW-0238">DNA-binding</keyword>